<evidence type="ECO:0000313" key="7">
    <source>
        <dbReference type="EMBL" id="ADG12890.1"/>
    </source>
</evidence>
<dbReference type="KEGG" id="mif:Metin_0219"/>
<keyword evidence="1 6" id="KW-0963">Cytoplasm</keyword>
<evidence type="ECO:0000256" key="1">
    <source>
        <dbReference type="ARBA" id="ARBA00022490"/>
    </source>
</evidence>
<dbReference type="GeneID" id="9131219"/>
<name>D5VQN7_METIM</name>
<dbReference type="GO" id="GO:0030677">
    <property type="term" value="C:ribonuclease P complex"/>
    <property type="evidence" value="ECO:0007669"/>
    <property type="project" value="UniProtKB-UniRule"/>
</dbReference>
<dbReference type="GO" id="GO:0005737">
    <property type="term" value="C:cytoplasm"/>
    <property type="evidence" value="ECO:0007669"/>
    <property type="project" value="UniProtKB-SubCell"/>
</dbReference>
<keyword evidence="3 6" id="KW-0540">Nuclease</keyword>
<sequence length="228" mass="27317">MYDINRLERREELELLKKLRWKGFVYYMYDTEFSLEKFEEVKDTAESLNLKVFSGVKIRAEKVKELRKKIRKFRKKCHIVMVEGGNLKINREAVERHEVDILSTPELNRKDSGINHVLARLASEHRVAIEINFNELLHKDGYERARTINFFRRNLMLAKKYKAPVVICSDAKNIYEVKSLYDLRAFLNTLTEREFAKEILLYNKKICEFREYLSRKNVIRYGVEVVEE</sequence>
<dbReference type="HOGENOM" id="CLU_074509_0_0_2"/>
<protein>
    <recommendedName>
        <fullName evidence="6">Ribonuclease P protein component 3</fullName>
        <shortName evidence="6">RNase P component 3</shortName>
        <ecNumber evidence="6">3.1.26.5</ecNumber>
    </recommendedName>
    <alternativeName>
        <fullName evidence="6">Rpp30</fullName>
    </alternativeName>
</protein>
<reference evidence="7" key="1">
    <citation type="submission" date="2010-04" db="EMBL/GenBank/DDBJ databases">
        <title>Complete sequence of Methanocaldococcus infernus ME.</title>
        <authorList>
            <consortium name="US DOE Joint Genome Institute"/>
            <person name="Lucas S."/>
            <person name="Copeland A."/>
            <person name="Lapidus A."/>
            <person name="Cheng J.-F."/>
            <person name="Bruce D."/>
            <person name="Goodwin L."/>
            <person name="Pitluck S."/>
            <person name="Munk A.C."/>
            <person name="Detter J.C."/>
            <person name="Han C."/>
            <person name="Tapia R."/>
            <person name="Land M."/>
            <person name="Hauser L."/>
            <person name="Kyrpides N."/>
            <person name="Mikhailova N."/>
            <person name="Sieprawska-Lupa M."/>
            <person name="Whitman W.B."/>
            <person name="Woyke T."/>
        </authorList>
    </citation>
    <scope>NUCLEOTIDE SEQUENCE [LARGE SCALE GENOMIC DNA]</scope>
    <source>
        <strain evidence="7">ME</strain>
    </source>
</reference>
<dbReference type="Pfam" id="PF01876">
    <property type="entry name" value="RNase_P_p30"/>
    <property type="match status" value="1"/>
</dbReference>
<organism evidence="7 8">
    <name type="scientific">Methanocaldococcus infernus (strain DSM 11812 / JCM 15783 / ME)</name>
    <dbReference type="NCBI Taxonomy" id="573063"/>
    <lineage>
        <taxon>Archaea</taxon>
        <taxon>Methanobacteriati</taxon>
        <taxon>Methanobacteriota</taxon>
        <taxon>Methanomada group</taxon>
        <taxon>Methanococci</taxon>
        <taxon>Methanococcales</taxon>
        <taxon>Methanocaldococcaceae</taxon>
        <taxon>Methanocaldococcus</taxon>
    </lineage>
</organism>
<accession>D5VQN7</accession>
<evidence type="ECO:0000256" key="4">
    <source>
        <dbReference type="ARBA" id="ARBA00022759"/>
    </source>
</evidence>
<keyword evidence="5 6" id="KW-0378">Hydrolase</keyword>
<dbReference type="NCBIfam" id="NF046108">
    <property type="entry name" value="RNaseP3Mthcoc"/>
    <property type="match status" value="1"/>
</dbReference>
<comment type="catalytic activity">
    <reaction evidence="6">
        <text>Endonucleolytic cleavage of RNA, removing 5'-extranucleotides from tRNA precursor.</text>
        <dbReference type="EC" id="3.1.26.5"/>
    </reaction>
</comment>
<evidence type="ECO:0000256" key="2">
    <source>
        <dbReference type="ARBA" id="ARBA00022694"/>
    </source>
</evidence>
<keyword evidence="2 6" id="KW-0819">tRNA processing</keyword>
<gene>
    <name evidence="6" type="primary">rnp3</name>
    <name evidence="7" type="ordered locus">Metin_0219</name>
</gene>
<evidence type="ECO:0000256" key="5">
    <source>
        <dbReference type="ARBA" id="ARBA00022801"/>
    </source>
</evidence>
<dbReference type="InterPro" id="IPR023539">
    <property type="entry name" value="RNase_P_comp-3_arc"/>
</dbReference>
<dbReference type="GO" id="GO:0004526">
    <property type="term" value="F:ribonuclease P activity"/>
    <property type="evidence" value="ECO:0007669"/>
    <property type="project" value="UniProtKB-UniRule"/>
</dbReference>
<dbReference type="HAMAP" id="MF_00756">
    <property type="entry name" value="RNase_P_3"/>
    <property type="match status" value="1"/>
</dbReference>
<dbReference type="eggNOG" id="arCOG00307">
    <property type="taxonomic scope" value="Archaea"/>
</dbReference>
<dbReference type="OrthoDB" id="85765at2157"/>
<dbReference type="GO" id="GO:0001682">
    <property type="term" value="P:tRNA 5'-leader removal"/>
    <property type="evidence" value="ECO:0007669"/>
    <property type="project" value="UniProtKB-UniRule"/>
</dbReference>
<proteinExistence type="inferred from homology"/>
<evidence type="ECO:0000256" key="6">
    <source>
        <dbReference type="HAMAP-Rule" id="MF_00756"/>
    </source>
</evidence>
<dbReference type="STRING" id="573063.Metin_0219"/>
<dbReference type="EMBL" id="CP002009">
    <property type="protein sequence ID" value="ADG12890.1"/>
    <property type="molecule type" value="Genomic_DNA"/>
</dbReference>
<dbReference type="InterPro" id="IPR016195">
    <property type="entry name" value="Pol/histidinol_Pase-like"/>
</dbReference>
<dbReference type="Gene3D" id="3.20.20.140">
    <property type="entry name" value="Metal-dependent hydrolases"/>
    <property type="match status" value="1"/>
</dbReference>
<comment type="similarity">
    <text evidence="6">Belongs to the eukaryotic/archaeal RNase P protein component 3 family.</text>
</comment>
<dbReference type="InterPro" id="IPR002738">
    <property type="entry name" value="RNase_P_p30"/>
</dbReference>
<evidence type="ECO:0000256" key="3">
    <source>
        <dbReference type="ARBA" id="ARBA00022722"/>
    </source>
</evidence>
<dbReference type="AlphaFoldDB" id="D5VQN7"/>
<comment type="subcellular location">
    <subcellularLocation>
        <location evidence="6">Cytoplasm</location>
    </subcellularLocation>
</comment>
<keyword evidence="8" id="KW-1185">Reference proteome</keyword>
<dbReference type="Proteomes" id="UP000002061">
    <property type="component" value="Chromosome"/>
</dbReference>
<keyword evidence="4 6" id="KW-0255">Endonuclease</keyword>
<evidence type="ECO:0000313" key="8">
    <source>
        <dbReference type="Proteomes" id="UP000002061"/>
    </source>
</evidence>
<dbReference type="EC" id="3.1.26.5" evidence="6"/>
<comment type="function">
    <text evidence="6">Part of ribonuclease P, a protein complex that generates mature tRNA molecules by cleaving their 5'-ends.</text>
</comment>
<dbReference type="SUPFAM" id="SSF89550">
    <property type="entry name" value="PHP domain-like"/>
    <property type="match status" value="1"/>
</dbReference>
<dbReference type="RefSeq" id="WP_013099636.1">
    <property type="nucleotide sequence ID" value="NC_014122.1"/>
</dbReference>
<comment type="subunit">
    <text evidence="6">Consists of a catalytic RNA component and at least 4-5 protein subunits.</text>
</comment>